<protein>
    <submittedName>
        <fullName evidence="1">Uncharacterized protein</fullName>
    </submittedName>
</protein>
<dbReference type="EMBL" id="BART01012434">
    <property type="protein sequence ID" value="GAG80930.1"/>
    <property type="molecule type" value="Genomic_DNA"/>
</dbReference>
<comment type="caution">
    <text evidence="1">The sequence shown here is derived from an EMBL/GenBank/DDBJ whole genome shotgun (WGS) entry which is preliminary data.</text>
</comment>
<name>X1AE89_9ZZZZ</name>
<sequence>MGINGVVISRNGSKQEDGSRIYIIRYRIGKGEHYIRLTEEIDTDVSFHSGHQIEIKTRDGLTIVTNNTLPGRVEGIKI</sequence>
<gene>
    <name evidence="1" type="ORF">S01H4_25959</name>
</gene>
<proteinExistence type="predicted"/>
<evidence type="ECO:0000313" key="1">
    <source>
        <dbReference type="EMBL" id="GAG80930.1"/>
    </source>
</evidence>
<dbReference type="AlphaFoldDB" id="X1AE89"/>
<reference evidence="1" key="1">
    <citation type="journal article" date="2014" name="Front. Microbiol.">
        <title>High frequency of phylogenetically diverse reductive dehalogenase-homologous genes in deep subseafloor sedimentary metagenomes.</title>
        <authorList>
            <person name="Kawai M."/>
            <person name="Futagami T."/>
            <person name="Toyoda A."/>
            <person name="Takaki Y."/>
            <person name="Nishi S."/>
            <person name="Hori S."/>
            <person name="Arai W."/>
            <person name="Tsubouchi T."/>
            <person name="Morono Y."/>
            <person name="Uchiyama I."/>
            <person name="Ito T."/>
            <person name="Fujiyama A."/>
            <person name="Inagaki F."/>
            <person name="Takami H."/>
        </authorList>
    </citation>
    <scope>NUCLEOTIDE SEQUENCE</scope>
    <source>
        <strain evidence="1">Expedition CK06-06</strain>
    </source>
</reference>
<organism evidence="1">
    <name type="scientific">marine sediment metagenome</name>
    <dbReference type="NCBI Taxonomy" id="412755"/>
    <lineage>
        <taxon>unclassified sequences</taxon>
        <taxon>metagenomes</taxon>
        <taxon>ecological metagenomes</taxon>
    </lineage>
</organism>
<accession>X1AE89</accession>